<evidence type="ECO:0000313" key="1">
    <source>
        <dbReference type="EMBL" id="SVB78338.1"/>
    </source>
</evidence>
<accession>A0A382GTB2</accession>
<organism evidence="1">
    <name type="scientific">marine metagenome</name>
    <dbReference type="NCBI Taxonomy" id="408172"/>
    <lineage>
        <taxon>unclassified sequences</taxon>
        <taxon>metagenomes</taxon>
        <taxon>ecological metagenomes</taxon>
    </lineage>
</organism>
<dbReference type="AlphaFoldDB" id="A0A382GTB2"/>
<sequence length="49" mass="6047">SCQDRFMNLNLWIQKRPWTSICVFLMNFQRPFFLNPYGIIFARYSRQKA</sequence>
<proteinExistence type="predicted"/>
<reference evidence="1" key="1">
    <citation type="submission" date="2018-05" db="EMBL/GenBank/DDBJ databases">
        <authorList>
            <person name="Lanie J.A."/>
            <person name="Ng W.-L."/>
            <person name="Kazmierczak K.M."/>
            <person name="Andrzejewski T.M."/>
            <person name="Davidsen T.M."/>
            <person name="Wayne K.J."/>
            <person name="Tettelin H."/>
            <person name="Glass J.I."/>
            <person name="Rusch D."/>
            <person name="Podicherti R."/>
            <person name="Tsui H.-C.T."/>
            <person name="Winkler M.E."/>
        </authorList>
    </citation>
    <scope>NUCLEOTIDE SEQUENCE</scope>
</reference>
<gene>
    <name evidence="1" type="ORF">METZ01_LOCUS231192</name>
</gene>
<dbReference type="EMBL" id="UINC01057324">
    <property type="protein sequence ID" value="SVB78338.1"/>
    <property type="molecule type" value="Genomic_DNA"/>
</dbReference>
<protein>
    <submittedName>
        <fullName evidence="1">Uncharacterized protein</fullName>
    </submittedName>
</protein>
<feature type="non-terminal residue" evidence="1">
    <location>
        <position position="1"/>
    </location>
</feature>
<feature type="non-terminal residue" evidence="1">
    <location>
        <position position="49"/>
    </location>
</feature>
<name>A0A382GTB2_9ZZZZ</name>